<keyword evidence="3" id="KW-1185">Reference proteome</keyword>
<dbReference type="CDD" id="cd02440">
    <property type="entry name" value="AdoMet_MTases"/>
    <property type="match status" value="1"/>
</dbReference>
<sequence length="271" mass="29658">MGPAAFYQLISAAMDIVAHNRDAWDRQVDSGSEWTKPVGPDVIERARRGDWSIVLIGHEPVPRDWFPASLVGVDLLALASGGGQQAPVLAAAGANVTSLDNSPRQLERDGEVAAREGLTLRLEQGDMADLSRFSDASFDLIFHPVSNLFVPDVRAVWRECFRVLRPGGLLLAGFLNPDLYIFDADALDSRGEFVVRHALPYSDLTHLTQEERDRVFGPGVPLEWSHTLSDQIGGQLEAGFVLTAFQEAPHNAGPTARYMPGYFATRARKPA</sequence>
<dbReference type="Pfam" id="PF08241">
    <property type="entry name" value="Methyltransf_11"/>
    <property type="match status" value="1"/>
</dbReference>
<feature type="domain" description="Methyltransferase type 11" evidence="1">
    <location>
        <begin position="77"/>
        <end position="171"/>
    </location>
</feature>
<evidence type="ECO:0000313" key="3">
    <source>
        <dbReference type="Proteomes" id="UP001500655"/>
    </source>
</evidence>
<keyword evidence="2" id="KW-0808">Transferase</keyword>
<accession>A0ABN2K4V7</accession>
<organism evidence="2 3">
    <name type="scientific">Luedemannella helvata</name>
    <dbReference type="NCBI Taxonomy" id="349315"/>
    <lineage>
        <taxon>Bacteria</taxon>
        <taxon>Bacillati</taxon>
        <taxon>Actinomycetota</taxon>
        <taxon>Actinomycetes</taxon>
        <taxon>Micromonosporales</taxon>
        <taxon>Micromonosporaceae</taxon>
        <taxon>Luedemannella</taxon>
    </lineage>
</organism>
<protein>
    <submittedName>
        <fullName evidence="2">Class I SAM-dependent methyltransferase</fullName>
    </submittedName>
</protein>
<dbReference type="Proteomes" id="UP001500655">
    <property type="component" value="Unassembled WGS sequence"/>
</dbReference>
<evidence type="ECO:0000259" key="1">
    <source>
        <dbReference type="Pfam" id="PF08241"/>
    </source>
</evidence>
<dbReference type="SUPFAM" id="SSF53335">
    <property type="entry name" value="S-adenosyl-L-methionine-dependent methyltransferases"/>
    <property type="match status" value="1"/>
</dbReference>
<name>A0ABN2K4V7_9ACTN</name>
<keyword evidence="2" id="KW-0489">Methyltransferase</keyword>
<proteinExistence type="predicted"/>
<dbReference type="PANTHER" id="PTHR42912">
    <property type="entry name" value="METHYLTRANSFERASE"/>
    <property type="match status" value="1"/>
</dbReference>
<dbReference type="Gene3D" id="3.40.50.150">
    <property type="entry name" value="Vaccinia Virus protein VP39"/>
    <property type="match status" value="1"/>
</dbReference>
<dbReference type="InterPro" id="IPR029063">
    <property type="entry name" value="SAM-dependent_MTases_sf"/>
</dbReference>
<gene>
    <name evidence="2" type="ORF">GCM10009681_19510</name>
</gene>
<dbReference type="InterPro" id="IPR013216">
    <property type="entry name" value="Methyltransf_11"/>
</dbReference>
<dbReference type="InterPro" id="IPR050508">
    <property type="entry name" value="Methyltransf_Superfamily"/>
</dbReference>
<dbReference type="EMBL" id="BAAALS010000007">
    <property type="protein sequence ID" value="GAA1748362.1"/>
    <property type="molecule type" value="Genomic_DNA"/>
</dbReference>
<evidence type="ECO:0000313" key="2">
    <source>
        <dbReference type="EMBL" id="GAA1748362.1"/>
    </source>
</evidence>
<comment type="caution">
    <text evidence="2">The sequence shown here is derived from an EMBL/GenBank/DDBJ whole genome shotgun (WGS) entry which is preliminary data.</text>
</comment>
<dbReference type="GO" id="GO:0032259">
    <property type="term" value="P:methylation"/>
    <property type="evidence" value="ECO:0007669"/>
    <property type="project" value="UniProtKB-KW"/>
</dbReference>
<reference evidence="3" key="1">
    <citation type="journal article" date="2019" name="Int. J. Syst. Evol. Microbiol.">
        <title>The Global Catalogue of Microorganisms (GCM) 10K type strain sequencing project: providing services to taxonomists for standard genome sequencing and annotation.</title>
        <authorList>
            <consortium name="The Broad Institute Genomics Platform"/>
            <consortium name="The Broad Institute Genome Sequencing Center for Infectious Disease"/>
            <person name="Wu L."/>
            <person name="Ma J."/>
        </authorList>
    </citation>
    <scope>NUCLEOTIDE SEQUENCE [LARGE SCALE GENOMIC DNA]</scope>
    <source>
        <strain evidence="3">JCM 13249</strain>
    </source>
</reference>
<dbReference type="GO" id="GO:0008168">
    <property type="term" value="F:methyltransferase activity"/>
    <property type="evidence" value="ECO:0007669"/>
    <property type="project" value="UniProtKB-KW"/>
</dbReference>
<dbReference type="PANTHER" id="PTHR42912:SF6">
    <property type="entry name" value="METHYLTRANSFERASE TYPE 11 DOMAIN-CONTAINING PROTEIN"/>
    <property type="match status" value="1"/>
</dbReference>